<dbReference type="Pfam" id="PF12143">
    <property type="entry name" value="PPO1_KFDV"/>
    <property type="match status" value="1"/>
</dbReference>
<feature type="domain" description="Tyrosinase copper-binding" evidence="14">
    <location>
        <begin position="369"/>
        <end position="380"/>
    </location>
</feature>
<feature type="domain" description="Tyrosinase copper-binding" evidence="13">
    <location>
        <begin position="207"/>
        <end position="224"/>
    </location>
</feature>
<dbReference type="Proteomes" id="UP000030645">
    <property type="component" value="Unassembled WGS sequence"/>
</dbReference>
<keyword evidence="7" id="KW-0793">Thylakoid</keyword>
<keyword evidence="6 9" id="KW-0186">Copper</keyword>
<feature type="region of interest" description="Disordered" evidence="12">
    <location>
        <begin position="23"/>
        <end position="43"/>
    </location>
</feature>
<proteinExistence type="inferred from homology"/>
<dbReference type="SMR" id="W9RNM7"/>
<dbReference type="FunFam" id="1.10.1280.10:FF:000007">
    <property type="entry name" value="Polyphenol oxidase, chloroplastic"/>
    <property type="match status" value="1"/>
</dbReference>
<keyword evidence="4" id="KW-0883">Thioether bond</keyword>
<dbReference type="InterPro" id="IPR022740">
    <property type="entry name" value="Polyphenol_oxidase_C"/>
</dbReference>
<dbReference type="GO" id="GO:0046872">
    <property type="term" value="F:metal ion binding"/>
    <property type="evidence" value="ECO:0007669"/>
    <property type="project" value="UniProtKB-KW"/>
</dbReference>
<dbReference type="STRING" id="981085.W9RNM7"/>
<comment type="similarity">
    <text evidence="2">Belongs to the tyrosinase family.</text>
</comment>
<evidence type="ECO:0000256" key="1">
    <source>
        <dbReference type="ARBA" id="ARBA00004456"/>
    </source>
</evidence>
<dbReference type="Pfam" id="PF00264">
    <property type="entry name" value="Tyrosinase"/>
    <property type="match status" value="1"/>
</dbReference>
<keyword evidence="5" id="KW-0560">Oxidoreductase</keyword>
<dbReference type="GO" id="GO:0004097">
    <property type="term" value="F:catechol oxidase activity"/>
    <property type="evidence" value="ECO:0007669"/>
    <property type="project" value="InterPro"/>
</dbReference>
<feature type="compositionally biased region" description="Polar residues" evidence="12">
    <location>
        <begin position="25"/>
        <end position="36"/>
    </location>
</feature>
<keyword evidence="8 10" id="KW-1015">Disulfide bond</keyword>
<evidence type="ECO:0000313" key="15">
    <source>
        <dbReference type="EMBL" id="EXB82810.1"/>
    </source>
</evidence>
<dbReference type="Gene3D" id="1.10.1280.10">
    <property type="entry name" value="Di-copper center containing domain from catechol oxidase"/>
    <property type="match status" value="1"/>
</dbReference>
<feature type="binding site" evidence="9">
    <location>
        <position position="186"/>
    </location>
    <ligand>
        <name>Cu cation</name>
        <dbReference type="ChEBI" id="CHEBI:23378"/>
        <label>A</label>
    </ligand>
</feature>
<feature type="disulfide bond" evidence="10">
    <location>
        <begin position="126"/>
        <end position="187"/>
    </location>
</feature>
<dbReference type="PIRSF" id="PIRSF000290">
    <property type="entry name" value="PPO_plant"/>
    <property type="match status" value="1"/>
</dbReference>
<dbReference type="InterPro" id="IPR002227">
    <property type="entry name" value="Tyrosinase_Cu-bd"/>
</dbReference>
<feature type="cross-link" description="2'-(S-cysteinyl)-histidine (Cys-His)" evidence="11">
    <location>
        <begin position="190"/>
        <end position="207"/>
    </location>
</feature>
<protein>
    <submittedName>
        <fullName evidence="15">Polyphenol oxidase</fullName>
    </submittedName>
</protein>
<dbReference type="SUPFAM" id="SSF48056">
    <property type="entry name" value="Di-copper centre-containing domain"/>
    <property type="match status" value="1"/>
</dbReference>
<feature type="region of interest" description="Disordered" evidence="12">
    <location>
        <begin position="53"/>
        <end position="72"/>
    </location>
</feature>
<feature type="binding site" evidence="9">
    <location>
        <position position="376"/>
    </location>
    <ligand>
        <name>Cu cation</name>
        <dbReference type="ChEBI" id="CHEBI:23378"/>
        <label>B</label>
    </ligand>
</feature>
<dbReference type="PRINTS" id="PR00092">
    <property type="entry name" value="TYROSINASE"/>
</dbReference>
<evidence type="ECO:0000256" key="6">
    <source>
        <dbReference type="ARBA" id="ARBA00023008"/>
    </source>
</evidence>
<dbReference type="InterPro" id="IPR008922">
    <property type="entry name" value="Di-copper_centre_dom_sf"/>
</dbReference>
<feature type="binding site" evidence="9">
    <location>
        <position position="344"/>
    </location>
    <ligand>
        <name>Cu cation</name>
        <dbReference type="ChEBI" id="CHEBI:23378"/>
        <label>B</label>
    </ligand>
</feature>
<dbReference type="PANTHER" id="PTHR11474:SF95">
    <property type="entry name" value="POLYPHENOL OXIDASE, CHLOROPLASTIC-LIKE"/>
    <property type="match status" value="1"/>
</dbReference>
<dbReference type="GO" id="GO:0009543">
    <property type="term" value="C:chloroplast thylakoid lumen"/>
    <property type="evidence" value="ECO:0007669"/>
    <property type="project" value="UniProtKB-SubCell"/>
</dbReference>
<dbReference type="eggNOG" id="ENOG502QVBP">
    <property type="taxonomic scope" value="Eukaryota"/>
</dbReference>
<dbReference type="AlphaFoldDB" id="W9RNM7"/>
<evidence type="ECO:0000256" key="2">
    <source>
        <dbReference type="ARBA" id="ARBA00009928"/>
    </source>
</evidence>
<gene>
    <name evidence="15" type="ORF">L484_012124</name>
</gene>
<evidence type="ECO:0000259" key="14">
    <source>
        <dbReference type="PROSITE" id="PS00498"/>
    </source>
</evidence>
<feature type="binding site" evidence="9">
    <location>
        <position position="340"/>
    </location>
    <ligand>
        <name>Cu cation</name>
        <dbReference type="ChEBI" id="CHEBI:23378"/>
        <label>B</label>
    </ligand>
</feature>
<organism evidence="15 16">
    <name type="scientific">Morus notabilis</name>
    <dbReference type="NCBI Taxonomy" id="981085"/>
    <lineage>
        <taxon>Eukaryota</taxon>
        <taxon>Viridiplantae</taxon>
        <taxon>Streptophyta</taxon>
        <taxon>Embryophyta</taxon>
        <taxon>Tracheophyta</taxon>
        <taxon>Spermatophyta</taxon>
        <taxon>Magnoliopsida</taxon>
        <taxon>eudicotyledons</taxon>
        <taxon>Gunneridae</taxon>
        <taxon>Pentapetalae</taxon>
        <taxon>rosids</taxon>
        <taxon>fabids</taxon>
        <taxon>Rosales</taxon>
        <taxon>Moraceae</taxon>
        <taxon>Moreae</taxon>
        <taxon>Morus</taxon>
    </lineage>
</organism>
<evidence type="ECO:0000256" key="10">
    <source>
        <dbReference type="PIRSR" id="PIRSR000290-2"/>
    </source>
</evidence>
<dbReference type="InterPro" id="IPR022739">
    <property type="entry name" value="Polyphenol_oxidase_cen"/>
</dbReference>
<reference evidence="16" key="1">
    <citation type="submission" date="2013-01" db="EMBL/GenBank/DDBJ databases">
        <title>Draft Genome Sequence of a Mulberry Tree, Morus notabilis C.K. Schneid.</title>
        <authorList>
            <person name="He N."/>
            <person name="Zhao S."/>
        </authorList>
    </citation>
    <scope>NUCLEOTIDE SEQUENCE</scope>
</reference>
<feature type="compositionally biased region" description="Polar residues" evidence="12">
    <location>
        <begin position="57"/>
        <end position="71"/>
    </location>
</feature>
<dbReference type="PROSITE" id="PS00497">
    <property type="entry name" value="TYROSINASE_1"/>
    <property type="match status" value="1"/>
</dbReference>
<evidence type="ECO:0000256" key="3">
    <source>
        <dbReference type="ARBA" id="ARBA00022723"/>
    </source>
</evidence>
<dbReference type="OrthoDB" id="6132182at2759"/>
<dbReference type="PANTHER" id="PTHR11474">
    <property type="entry name" value="TYROSINASE FAMILY MEMBER"/>
    <property type="match status" value="1"/>
</dbReference>
<feature type="disulfide bond" evidence="10">
    <location>
        <begin position="112"/>
        <end position="127"/>
    </location>
</feature>
<comment type="subcellular location">
    <subcellularLocation>
        <location evidence="1">Plastid</location>
        <location evidence="1">Chloroplast thylakoid lumen</location>
    </subcellularLocation>
</comment>
<evidence type="ECO:0000256" key="7">
    <source>
        <dbReference type="ARBA" id="ARBA00023078"/>
    </source>
</evidence>
<dbReference type="KEGG" id="mnt:21395353"/>
<evidence type="ECO:0000256" key="9">
    <source>
        <dbReference type="PIRSR" id="PIRSR000290-1"/>
    </source>
</evidence>
<dbReference type="InterPro" id="IPR050316">
    <property type="entry name" value="Tyrosinase/Hemocyanin"/>
</dbReference>
<feature type="binding site" evidence="9">
    <location>
        <position position="207"/>
    </location>
    <ligand>
        <name>Cu cation</name>
        <dbReference type="ChEBI" id="CHEBI:23378"/>
        <label>A</label>
    </ligand>
</feature>
<evidence type="ECO:0000313" key="16">
    <source>
        <dbReference type="Proteomes" id="UP000030645"/>
    </source>
</evidence>
<evidence type="ECO:0000259" key="13">
    <source>
        <dbReference type="PROSITE" id="PS00497"/>
    </source>
</evidence>
<evidence type="ECO:0000256" key="11">
    <source>
        <dbReference type="PIRSR" id="PIRSR000290-3"/>
    </source>
</evidence>
<dbReference type="GO" id="GO:0046148">
    <property type="term" value="P:pigment biosynthetic process"/>
    <property type="evidence" value="ECO:0007669"/>
    <property type="project" value="InterPro"/>
</dbReference>
<dbReference type="InterPro" id="IPR016213">
    <property type="entry name" value="Polyphenol_oxidase"/>
</dbReference>
<evidence type="ECO:0000256" key="8">
    <source>
        <dbReference type="ARBA" id="ARBA00023157"/>
    </source>
</evidence>
<name>W9RNM7_9ROSA</name>
<dbReference type="PROSITE" id="PS00498">
    <property type="entry name" value="TYROSINASE_2"/>
    <property type="match status" value="1"/>
</dbReference>
<accession>W9RNM7</accession>
<evidence type="ECO:0000256" key="5">
    <source>
        <dbReference type="ARBA" id="ARBA00023002"/>
    </source>
</evidence>
<comment type="cofactor">
    <cofactor evidence="9">
        <name>Cu(2+)</name>
        <dbReference type="ChEBI" id="CHEBI:29036"/>
    </cofactor>
    <text evidence="9">Binds 2 copper ions per subunit.</text>
</comment>
<keyword evidence="16" id="KW-1185">Reference proteome</keyword>
<dbReference type="EMBL" id="KE344870">
    <property type="protein sequence ID" value="EXB82810.1"/>
    <property type="molecule type" value="Genomic_DNA"/>
</dbReference>
<evidence type="ECO:0000256" key="12">
    <source>
        <dbReference type="SAM" id="MobiDB-lite"/>
    </source>
</evidence>
<evidence type="ECO:0000256" key="4">
    <source>
        <dbReference type="ARBA" id="ARBA00022784"/>
    </source>
</evidence>
<dbReference type="Pfam" id="PF12142">
    <property type="entry name" value="PPO1_DWL"/>
    <property type="match status" value="1"/>
</dbReference>
<sequence length="604" mass="67745">MASFSLTQALATTTPTTIYKPSLYPSFQNKSQSPSHAKTKSKALLRRSPISCMATENGDNQNPTANSSNSGVGKLDRRNMLLGLGGLYGAAGLGSDRFAIADPLLPPDLSKCSTPSGLPAGVVTECCPPYSDEIIDYKPPRTPLRVRPAAHLVDSEYIAKYNEATKRMRKLPDSDPRNFMQQANVHCAYCNGAYDQVNYPEIVLQVHNGWHFFPFHRWYLYFYEKILGKLIDDPTFALPFWNWDHPNGMQMPAFFTNKSSALYDEKRSIKHQPPSLVDLNFGLSKDTTPKTYNEQVQENLTIMYQSMVSGAKLQSLFFGEPYRQGTDKEPGAGTVERTPHTAIHIWGGSEKDREKNGENLGNFYSAGRDPMFYSHHANVDRMWSLWKTIGGRKRKDISDPDYLNAEFLFYDENARLVRVKVRDCLDTKKLGYIYDDVELPWLYKKPKPRKSKLVKLLKNLGVARAADAKRVALSDFPITLTDNIVTTVVPRAIKGRSKEEKEEEEEVLIIEGIEFDKELAVKFDVYVNDEDVPGPDKSEFAGSFGNVPHKLKPGAERGKVSLKLGISDLLDDVGADDDENIIVALVPKNNYPVTIGGIKIELLS</sequence>
<feature type="binding site" evidence="9">
    <location>
        <position position="216"/>
    </location>
    <ligand>
        <name>Cu cation</name>
        <dbReference type="ChEBI" id="CHEBI:23378"/>
        <label>A</label>
    </ligand>
</feature>
<keyword evidence="3 9" id="KW-0479">Metal-binding</keyword>